<dbReference type="AlphaFoldDB" id="A0A6P8ZQ79"/>
<accession>A0A6P8ZQ79</accession>
<dbReference type="RefSeq" id="XP_034245384.1">
    <property type="nucleotide sequence ID" value="XM_034389493.1"/>
</dbReference>
<evidence type="ECO:0000313" key="1">
    <source>
        <dbReference type="Proteomes" id="UP000515158"/>
    </source>
</evidence>
<dbReference type="KEGG" id="tpal:117647629"/>
<gene>
    <name evidence="2" type="primary">LOC117647629</name>
</gene>
<proteinExistence type="predicted"/>
<organism evidence="2">
    <name type="scientific">Thrips palmi</name>
    <name type="common">Melon thrips</name>
    <dbReference type="NCBI Taxonomy" id="161013"/>
    <lineage>
        <taxon>Eukaryota</taxon>
        <taxon>Metazoa</taxon>
        <taxon>Ecdysozoa</taxon>
        <taxon>Arthropoda</taxon>
        <taxon>Hexapoda</taxon>
        <taxon>Insecta</taxon>
        <taxon>Pterygota</taxon>
        <taxon>Neoptera</taxon>
        <taxon>Paraneoptera</taxon>
        <taxon>Thysanoptera</taxon>
        <taxon>Terebrantia</taxon>
        <taxon>Thripoidea</taxon>
        <taxon>Thripidae</taxon>
        <taxon>Thrips</taxon>
    </lineage>
</organism>
<reference evidence="2" key="1">
    <citation type="submission" date="2025-08" db="UniProtKB">
        <authorList>
            <consortium name="RefSeq"/>
        </authorList>
    </citation>
    <scope>IDENTIFICATION</scope>
    <source>
        <tissue evidence="2">Total insect</tissue>
    </source>
</reference>
<name>A0A6P8ZQ79_THRPL</name>
<keyword evidence="1" id="KW-1185">Reference proteome</keyword>
<dbReference type="OrthoDB" id="10426013at2759"/>
<protein>
    <submittedName>
        <fullName evidence="2">Uncharacterized protein LOC117647629</fullName>
    </submittedName>
</protein>
<dbReference type="InParanoid" id="A0A6P8ZQ79"/>
<dbReference type="Proteomes" id="UP000515158">
    <property type="component" value="Unplaced"/>
</dbReference>
<sequence>MMRCCCNPPPRPSPICCCSWPPKTHQCYCSSNQSMTNIMSCQNFVQDCPCSTYKCRPREPPLRAMQKALVDKWNELEKLGQLAHAYWCQARALRQQLACLQAKYCWLQRQESIGNEPCSQYGRARYSESNQLQPYCQPDNPSVYQGVLKVRERENVPNQVCICNNPETTTTYRGVVRVHDQDRGAQPCCPPPPCGQDYALETEKLRTECQIKDLTYQLSKITQCEVEIHGKLQKLHEELEYLQSKVKSNWGQNAVDKCTPARENQTRFF</sequence>
<evidence type="ECO:0000313" key="2">
    <source>
        <dbReference type="RefSeq" id="XP_034245384.1"/>
    </source>
</evidence>
<dbReference type="GeneID" id="117647629"/>